<keyword evidence="3" id="KW-0645">Protease</keyword>
<dbReference type="GO" id="GO:0046872">
    <property type="term" value="F:metal ion binding"/>
    <property type="evidence" value="ECO:0007669"/>
    <property type="project" value="InterPro"/>
</dbReference>
<dbReference type="AlphaFoldDB" id="A0A841K822"/>
<organism evidence="3 4">
    <name type="scientific">Chelatococcus composti</name>
    <dbReference type="NCBI Taxonomy" id="1743235"/>
    <lineage>
        <taxon>Bacteria</taxon>
        <taxon>Pseudomonadati</taxon>
        <taxon>Pseudomonadota</taxon>
        <taxon>Alphaproteobacteria</taxon>
        <taxon>Hyphomicrobiales</taxon>
        <taxon>Chelatococcaceae</taxon>
        <taxon>Chelatococcus</taxon>
    </lineage>
</organism>
<dbReference type="InterPro" id="IPR007863">
    <property type="entry name" value="Peptidase_M16_C"/>
</dbReference>
<dbReference type="EC" id="3.4.24.-" evidence="3"/>
<feature type="domain" description="Peptidase M16 C-terminal" evidence="2">
    <location>
        <begin position="184"/>
        <end position="358"/>
    </location>
</feature>
<dbReference type="Proteomes" id="UP000588017">
    <property type="component" value="Unassembled WGS sequence"/>
</dbReference>
<dbReference type="Gene3D" id="3.30.830.10">
    <property type="entry name" value="Metalloenzyme, LuxS/M16 peptidase-like"/>
    <property type="match status" value="2"/>
</dbReference>
<dbReference type="InterPro" id="IPR050361">
    <property type="entry name" value="MPP/UQCRC_Complex"/>
</dbReference>
<dbReference type="InterPro" id="IPR011249">
    <property type="entry name" value="Metalloenz_LuxS/M16"/>
</dbReference>
<comment type="caution">
    <text evidence="3">The sequence shown here is derived from an EMBL/GenBank/DDBJ whole genome shotgun (WGS) entry which is preliminary data.</text>
</comment>
<dbReference type="InterPro" id="IPR011765">
    <property type="entry name" value="Pept_M16_N"/>
</dbReference>
<evidence type="ECO:0000313" key="4">
    <source>
        <dbReference type="Proteomes" id="UP000588017"/>
    </source>
</evidence>
<dbReference type="Pfam" id="PF05193">
    <property type="entry name" value="Peptidase_M16_C"/>
    <property type="match status" value="1"/>
</dbReference>
<dbReference type="RefSeq" id="WP_183334895.1">
    <property type="nucleotide sequence ID" value="NZ_BMHX01000004.1"/>
</dbReference>
<dbReference type="PANTHER" id="PTHR11851">
    <property type="entry name" value="METALLOPROTEASE"/>
    <property type="match status" value="1"/>
</dbReference>
<sequence length="430" mass="46163">MTTSAATKTAEQPYRASHRVQRVVSPGGIEAWLVEEHAVPLVALEFAFLGGTTQDAPGKGGTATMLAGLLDEGAGPHDSAAFQQMLADRAIELHFFADRDSLRGSLKTLRRHADEAFDLLRLAVNEPRFDADAIARVRAQVEAGLRHVLKDPDAVAREQFFRHAFPDHPYGRPPQGTLAEVPAIAREDLVAMHRATMARSNLFVAAVGAIDGATLAARLDDIFGTLPATAGIAQPAEVVPATADAPVVVDIDVPQSVIRFGGPGIARLDDDYLPAYVLNHILGGGSFTSRLFQEVREKRGLAYSVHTSLLPLRSSALFGGSTATKNERAAESLSVIRAEIADLLAKGPSEDELAKARQFLIGSYALHFDTSAKIARQLLQISMDGLGIDYIDRRNDLVAAVTMADVRRAAERLFADNRMLVVAAGRPEGL</sequence>
<gene>
    <name evidence="3" type="ORF">HNQ73_002231</name>
</gene>
<protein>
    <submittedName>
        <fullName evidence="3">Zinc protease</fullName>
        <ecNumber evidence="3">3.4.24.-</ecNumber>
    </submittedName>
</protein>
<dbReference type="SUPFAM" id="SSF63411">
    <property type="entry name" value="LuxS/MPP-like metallohydrolase"/>
    <property type="match status" value="2"/>
</dbReference>
<keyword evidence="3" id="KW-0378">Hydrolase</keyword>
<evidence type="ECO:0000259" key="1">
    <source>
        <dbReference type="Pfam" id="PF00675"/>
    </source>
</evidence>
<dbReference type="EMBL" id="JACHEH010000004">
    <property type="protein sequence ID" value="MBB6168601.1"/>
    <property type="molecule type" value="Genomic_DNA"/>
</dbReference>
<feature type="domain" description="Peptidase M16 N-terminal" evidence="1">
    <location>
        <begin position="48"/>
        <end position="173"/>
    </location>
</feature>
<keyword evidence="4" id="KW-1185">Reference proteome</keyword>
<reference evidence="3 4" key="1">
    <citation type="submission" date="2020-08" db="EMBL/GenBank/DDBJ databases">
        <title>Genomic Encyclopedia of Type Strains, Phase IV (KMG-IV): sequencing the most valuable type-strain genomes for metagenomic binning, comparative biology and taxonomic classification.</title>
        <authorList>
            <person name="Goeker M."/>
        </authorList>
    </citation>
    <scope>NUCLEOTIDE SEQUENCE [LARGE SCALE GENOMIC DNA]</scope>
    <source>
        <strain evidence="3 4">DSM 101465</strain>
    </source>
</reference>
<dbReference type="GO" id="GO:0006508">
    <property type="term" value="P:proteolysis"/>
    <property type="evidence" value="ECO:0007669"/>
    <property type="project" value="UniProtKB-KW"/>
</dbReference>
<proteinExistence type="predicted"/>
<dbReference type="PANTHER" id="PTHR11851:SF224">
    <property type="entry name" value="PROCESSING PROTEASE"/>
    <property type="match status" value="1"/>
</dbReference>
<accession>A0A841K822</accession>
<evidence type="ECO:0000313" key="3">
    <source>
        <dbReference type="EMBL" id="MBB6168601.1"/>
    </source>
</evidence>
<evidence type="ECO:0000259" key="2">
    <source>
        <dbReference type="Pfam" id="PF05193"/>
    </source>
</evidence>
<name>A0A841K822_9HYPH</name>
<dbReference type="Pfam" id="PF00675">
    <property type="entry name" value="Peptidase_M16"/>
    <property type="match status" value="1"/>
</dbReference>
<dbReference type="GO" id="GO:0008233">
    <property type="term" value="F:peptidase activity"/>
    <property type="evidence" value="ECO:0007669"/>
    <property type="project" value="UniProtKB-KW"/>
</dbReference>